<dbReference type="EnsemblMetazoa" id="AMIN014792-RA">
    <property type="protein sequence ID" value="AMIN014792-PA"/>
    <property type="gene ID" value="AMIN014792"/>
</dbReference>
<keyword evidence="3" id="KW-1185">Reference proteome</keyword>
<dbReference type="InterPro" id="IPR032071">
    <property type="entry name" value="DUF4806"/>
</dbReference>
<reference evidence="2" key="2">
    <citation type="submission" date="2020-05" db="UniProtKB">
        <authorList>
            <consortium name="EnsemblMetazoa"/>
        </authorList>
    </citation>
    <scope>IDENTIFICATION</scope>
    <source>
        <strain evidence="2">MINIMUS1</strain>
    </source>
</reference>
<feature type="domain" description="DUF4806" evidence="1">
    <location>
        <begin position="164"/>
        <end position="246"/>
    </location>
</feature>
<organism evidence="2 3">
    <name type="scientific">Anopheles minimus</name>
    <dbReference type="NCBI Taxonomy" id="112268"/>
    <lineage>
        <taxon>Eukaryota</taxon>
        <taxon>Metazoa</taxon>
        <taxon>Ecdysozoa</taxon>
        <taxon>Arthropoda</taxon>
        <taxon>Hexapoda</taxon>
        <taxon>Insecta</taxon>
        <taxon>Pterygota</taxon>
        <taxon>Neoptera</taxon>
        <taxon>Endopterygota</taxon>
        <taxon>Diptera</taxon>
        <taxon>Nematocera</taxon>
        <taxon>Culicoidea</taxon>
        <taxon>Culicidae</taxon>
        <taxon>Anophelinae</taxon>
        <taxon>Anopheles</taxon>
    </lineage>
</organism>
<proteinExistence type="predicted"/>
<sequence>MLTGSTSECLLETEFTMEMTPVKSKFELDSLEAFLRTEDNMQSMVECLNNLITASHLAKRVSAALRIILSDDFLIQCAWLDDGSRINLKRYVNLQNLLRLIAKPGEHSLGRLKFENILKSQIDKAQNSMIHCRTIQESDSEFTVHSSSSSTNISETNPSNPEFCPVNTKEEFDRLEEFLSSDINMQSMARRINRLMSAQDAANRFTEALHIVVSDGFLNQCGWVSESKCLTRTGLQSYVNFQNLLQLLAEDSRHTLRKADLEKWIKTEIKQVKDRIRSNCLKKSVNM</sequence>
<dbReference type="Pfam" id="PF16064">
    <property type="entry name" value="DUF4806"/>
    <property type="match status" value="2"/>
</dbReference>
<feature type="domain" description="DUF4806" evidence="1">
    <location>
        <begin position="20"/>
        <end position="98"/>
    </location>
</feature>
<dbReference type="Proteomes" id="UP000075920">
    <property type="component" value="Unassembled WGS sequence"/>
</dbReference>
<dbReference type="AlphaFoldDB" id="A0A182WQ64"/>
<evidence type="ECO:0000259" key="1">
    <source>
        <dbReference type="Pfam" id="PF16064"/>
    </source>
</evidence>
<name>A0A182WQ64_9DIPT</name>
<accession>A0A182WQ64</accession>
<evidence type="ECO:0000313" key="2">
    <source>
        <dbReference type="EnsemblMetazoa" id="AMIN014792-PA"/>
    </source>
</evidence>
<reference evidence="3" key="1">
    <citation type="submission" date="2013-03" db="EMBL/GenBank/DDBJ databases">
        <title>The Genome Sequence of Anopheles minimus MINIMUS1.</title>
        <authorList>
            <consortium name="The Broad Institute Genomics Platform"/>
            <person name="Neafsey D.E."/>
            <person name="Walton C."/>
            <person name="Walker B."/>
            <person name="Young S.K."/>
            <person name="Zeng Q."/>
            <person name="Gargeya S."/>
            <person name="Fitzgerald M."/>
            <person name="Haas B."/>
            <person name="Abouelleil A."/>
            <person name="Allen A.W."/>
            <person name="Alvarado L."/>
            <person name="Arachchi H.M."/>
            <person name="Berlin A.M."/>
            <person name="Chapman S.B."/>
            <person name="Gainer-Dewar J."/>
            <person name="Goldberg J."/>
            <person name="Griggs A."/>
            <person name="Gujja S."/>
            <person name="Hansen M."/>
            <person name="Howarth C."/>
            <person name="Imamovic A."/>
            <person name="Ireland A."/>
            <person name="Larimer J."/>
            <person name="McCowan C."/>
            <person name="Murphy C."/>
            <person name="Pearson M."/>
            <person name="Poon T.W."/>
            <person name="Priest M."/>
            <person name="Roberts A."/>
            <person name="Saif S."/>
            <person name="Shea T."/>
            <person name="Sisk P."/>
            <person name="Sykes S."/>
            <person name="Wortman J."/>
            <person name="Nusbaum C."/>
            <person name="Birren B."/>
        </authorList>
    </citation>
    <scope>NUCLEOTIDE SEQUENCE [LARGE SCALE GENOMIC DNA]</scope>
    <source>
        <strain evidence="3">MINIMUS1</strain>
    </source>
</reference>
<dbReference type="VEuPathDB" id="VectorBase:AMIN014792"/>
<protein>
    <recommendedName>
        <fullName evidence="1">DUF4806 domain-containing protein</fullName>
    </recommendedName>
</protein>
<evidence type="ECO:0000313" key="3">
    <source>
        <dbReference type="Proteomes" id="UP000075920"/>
    </source>
</evidence>